<comment type="caution">
    <text evidence="1">The sequence shown here is derived from an EMBL/GenBank/DDBJ whole genome shotgun (WGS) entry which is preliminary data.</text>
</comment>
<proteinExistence type="predicted"/>
<evidence type="ECO:0000313" key="2">
    <source>
        <dbReference type="Proteomes" id="UP000187406"/>
    </source>
</evidence>
<gene>
    <name evidence="1" type="ORF">CFOL_v3_21153</name>
</gene>
<reference evidence="2" key="1">
    <citation type="submission" date="2016-04" db="EMBL/GenBank/DDBJ databases">
        <title>Cephalotus genome sequencing.</title>
        <authorList>
            <person name="Fukushima K."/>
            <person name="Hasebe M."/>
            <person name="Fang X."/>
        </authorList>
    </citation>
    <scope>NUCLEOTIDE SEQUENCE [LARGE SCALE GENOMIC DNA]</scope>
    <source>
        <strain evidence="2">cv. St1</strain>
    </source>
</reference>
<dbReference type="PANTHER" id="PTHR48221:SF2">
    <property type="entry name" value="ACYL-COA SYNTHETASE FAMILY PROTEIN"/>
    <property type="match status" value="1"/>
</dbReference>
<sequence length="704" mass="79283">MTTASTLPEIIDLFAGLASHLKTLNQNQNKEEEEVTAALDLSISKLNQTLNLNDNSRGRVLDTALSLMCFKAPQVFDTVIEYSVKTIVSVLSASVGCKVWRFQNQEVLLIGSSITCGDCFELIQVCTEILGKLEGHGMLSNLLSRAVVRVAVSVPTYNSLLPLTPILDAKSIHGNNTVFLKLLTHLPKEFSLKNQEIPLRLLIWYLHPSTLKSDIVKILQVTMERPFLCLEKEFSERMEWQSVLICLVVSPTMFLETRALLHNWFLITGLASVLELLIELVSLILDVVSRPTYWGLPVELGSELPFSKAYFPYQCQLLPTLAGPLSTENFLNLIHGTSRPVYHASKKFDPAINSSEMKGATIDHKSICRALAIDFPDWFYFASSLMFAEESFQDIFQSKCTSGKSTIEQKHKMESPPYATAAAMYIAWILNPVSKSHQNFLVDCLTKLSESWTLKQLCSVSPDRDTAGYWKKLKKSKCHDKDCNLVKEHDCQTVRLWLRELQNLYKMYLNKTMNSSACFDGKASSGEIVYFRKIPLGILIGCSSQINEGGCELLLHYAATGKILQSRETRSARLKELKFCYDGQEVSAAMMDECNKEEAIAGACTVFRLTNIAESMATSMFEMEESELEFVLRMKVRACSYLTKCVKRLIQLNIEQNGVSMLMGLYSRLVQWRHKGREVLHFQNDLDDVISGLSHKISSLGQVL</sequence>
<evidence type="ECO:0000313" key="1">
    <source>
        <dbReference type="EMBL" id="GAV77682.1"/>
    </source>
</evidence>
<dbReference type="EMBL" id="BDDD01001659">
    <property type="protein sequence ID" value="GAV77682.1"/>
    <property type="molecule type" value="Genomic_DNA"/>
</dbReference>
<dbReference type="InParanoid" id="A0A1Q3CC46"/>
<keyword evidence="2" id="KW-1185">Reference proteome</keyword>
<dbReference type="FunCoup" id="A0A1Q3CC46">
    <property type="interactions" value="1201"/>
</dbReference>
<dbReference type="OrthoDB" id="1917939at2759"/>
<name>A0A1Q3CC46_CEPFO</name>
<organism evidence="1 2">
    <name type="scientific">Cephalotus follicularis</name>
    <name type="common">Albany pitcher plant</name>
    <dbReference type="NCBI Taxonomy" id="3775"/>
    <lineage>
        <taxon>Eukaryota</taxon>
        <taxon>Viridiplantae</taxon>
        <taxon>Streptophyta</taxon>
        <taxon>Embryophyta</taxon>
        <taxon>Tracheophyta</taxon>
        <taxon>Spermatophyta</taxon>
        <taxon>Magnoliopsida</taxon>
        <taxon>eudicotyledons</taxon>
        <taxon>Gunneridae</taxon>
        <taxon>Pentapetalae</taxon>
        <taxon>rosids</taxon>
        <taxon>fabids</taxon>
        <taxon>Oxalidales</taxon>
        <taxon>Cephalotaceae</taxon>
        <taxon>Cephalotus</taxon>
    </lineage>
</organism>
<dbReference type="AlphaFoldDB" id="A0A1Q3CC46"/>
<dbReference type="Proteomes" id="UP000187406">
    <property type="component" value="Unassembled WGS sequence"/>
</dbReference>
<dbReference type="PANTHER" id="PTHR48221">
    <property type="entry name" value="ACYL-COA SYNTHETASE FAMILY PROTEIN"/>
    <property type="match status" value="1"/>
</dbReference>
<dbReference type="STRING" id="3775.A0A1Q3CC46"/>
<protein>
    <submittedName>
        <fullName evidence="1">Uncharacterized protein</fullName>
    </submittedName>
</protein>
<accession>A0A1Q3CC46</accession>